<dbReference type="EMBL" id="CP108110">
    <property type="protein sequence ID" value="WUQ85239.1"/>
    <property type="molecule type" value="Genomic_DNA"/>
</dbReference>
<reference evidence="4" key="1">
    <citation type="submission" date="2022-10" db="EMBL/GenBank/DDBJ databases">
        <title>The complete genomes of actinobacterial strains from the NBC collection.</title>
        <authorList>
            <person name="Joergensen T.S."/>
            <person name="Alvarez Arevalo M."/>
            <person name="Sterndorff E.B."/>
            <person name="Faurdal D."/>
            <person name="Vuksanovic O."/>
            <person name="Mourched A.-S."/>
            <person name="Charusanti P."/>
            <person name="Shaw S."/>
            <person name="Blin K."/>
            <person name="Weber T."/>
        </authorList>
    </citation>
    <scope>NUCLEOTIDE SEQUENCE</scope>
    <source>
        <strain evidence="4">NBC_00222</strain>
    </source>
</reference>
<evidence type="ECO:0000256" key="1">
    <source>
        <dbReference type="ARBA" id="ARBA00023002"/>
    </source>
</evidence>
<feature type="domain" description="Aldehyde dehydrogenase" evidence="3">
    <location>
        <begin position="184"/>
        <end position="405"/>
    </location>
</feature>
<feature type="region of interest" description="Disordered" evidence="2">
    <location>
        <begin position="1"/>
        <end position="31"/>
    </location>
</feature>
<dbReference type="SUPFAM" id="SSF53720">
    <property type="entry name" value="ALDH-like"/>
    <property type="match status" value="1"/>
</dbReference>
<gene>
    <name evidence="4" type="ORF">OHA16_21095</name>
</gene>
<evidence type="ECO:0000256" key="2">
    <source>
        <dbReference type="SAM" id="MobiDB-lite"/>
    </source>
</evidence>
<accession>A0ABZ1U340</accession>
<proteinExistence type="predicted"/>
<organism evidence="4 5">
    <name type="scientific">Kitasatospora purpeofusca</name>
    <dbReference type="NCBI Taxonomy" id="67352"/>
    <lineage>
        <taxon>Bacteria</taxon>
        <taxon>Bacillati</taxon>
        <taxon>Actinomycetota</taxon>
        <taxon>Actinomycetes</taxon>
        <taxon>Kitasatosporales</taxon>
        <taxon>Streptomycetaceae</taxon>
        <taxon>Kitasatospora</taxon>
    </lineage>
</organism>
<dbReference type="RefSeq" id="WP_328956021.1">
    <property type="nucleotide sequence ID" value="NZ_CP108110.1"/>
</dbReference>
<dbReference type="Gene3D" id="3.40.605.10">
    <property type="entry name" value="Aldehyde Dehydrogenase, Chain A, domain 1"/>
    <property type="match status" value="1"/>
</dbReference>
<evidence type="ECO:0000259" key="3">
    <source>
        <dbReference type="Pfam" id="PF00171"/>
    </source>
</evidence>
<keyword evidence="1" id="KW-0560">Oxidoreductase</keyword>
<dbReference type="InterPro" id="IPR015590">
    <property type="entry name" value="Aldehyde_DH_dom"/>
</dbReference>
<dbReference type="InterPro" id="IPR016162">
    <property type="entry name" value="Ald_DH_N"/>
</dbReference>
<name>A0ABZ1U340_9ACTN</name>
<dbReference type="InterPro" id="IPR016163">
    <property type="entry name" value="Ald_DH_C"/>
</dbReference>
<sequence>MTQPAQQPAQPEQQPAQPGPQPLLQLDALGPGEPFRARRRTEVTEVTGAPFAELSLVPKLFVTRAMRALHAAESLPAEERFAALARAGRIFTSETIDGLDFPSYERAVARVSGVPITVVRDATRAIADSAEKAGWSAYRARPAGAVSDWRDGATLDGSAVWTRRGEVFAVHAAGNHPGPHGLWLEALALGYRVAVRPSRREPLTPHRLVTALRLAGFAADQVMLLPTDHEAADEILAGADLGMVYGGDEVVRKYAGSTVLPQGPGRSKILVTRDTDWREHLDTIVDSIAHQGGVACINATAVLVEGDPAPLARAITERLAGIPSLPPEDEKAVLSVQPVAEARAIEAYLLRRAAGTRAWLGGDGVVAELGDGSAVLRPAVHQLDRPDAEQTGVELAFPCVWVAPWTPEAGVAPLRNSLVLTALTGDDALFDRLLREPSISNVYRGDHPTYWIRPGVPHDGYLGEFLMRTKTVIRG</sequence>
<dbReference type="InterPro" id="IPR016161">
    <property type="entry name" value="Ald_DH/histidinol_DH"/>
</dbReference>
<dbReference type="Pfam" id="PF00171">
    <property type="entry name" value="Aldedh"/>
    <property type="match status" value="1"/>
</dbReference>
<evidence type="ECO:0000313" key="5">
    <source>
        <dbReference type="Proteomes" id="UP001432222"/>
    </source>
</evidence>
<keyword evidence="5" id="KW-1185">Reference proteome</keyword>
<dbReference type="Proteomes" id="UP001432222">
    <property type="component" value="Chromosome"/>
</dbReference>
<dbReference type="Gene3D" id="3.40.309.10">
    <property type="entry name" value="Aldehyde Dehydrogenase, Chain A, domain 2"/>
    <property type="match status" value="1"/>
</dbReference>
<evidence type="ECO:0000313" key="4">
    <source>
        <dbReference type="EMBL" id="WUQ85239.1"/>
    </source>
</evidence>
<protein>
    <submittedName>
        <fullName evidence="4">Aldehyde dehydrogenase family protein</fullName>
    </submittedName>
</protein>